<sequence>MSSNYIKSEDSLPEIKRTVFDLLKRAAADNRSAMHFVTLATIKNDTPNLRTVVLRNFNENDQAAIIYTDERSSKVHELKENKNATILAYDKGHKIQLKLIGEAHVHHQNDLALSHWLNLKGGKEAYNTTKAPGSEVKSLERAHTFKKEFDEEHFAVIEFNIKVIAVLQLNGSEHIRVCIDLKNNKSSWLVP</sequence>
<dbReference type="InterPro" id="IPR012349">
    <property type="entry name" value="Split_barrel_FMN-bd"/>
</dbReference>
<dbReference type="SUPFAM" id="SSF50475">
    <property type="entry name" value="FMN-binding split barrel"/>
    <property type="match status" value="1"/>
</dbReference>
<dbReference type="EMBL" id="JAERQG010000002">
    <property type="protein sequence ID" value="MBL0765878.1"/>
    <property type="molecule type" value="Genomic_DNA"/>
</dbReference>
<dbReference type="AlphaFoldDB" id="A0A937AGM5"/>
<comment type="caution">
    <text evidence="2">The sequence shown here is derived from an EMBL/GenBank/DDBJ whole genome shotgun (WGS) entry which is preliminary data.</text>
</comment>
<keyword evidence="3" id="KW-1185">Reference proteome</keyword>
<dbReference type="Pfam" id="PF12766">
    <property type="entry name" value="Pyridox_oxase_2"/>
    <property type="match status" value="1"/>
</dbReference>
<organism evidence="2 3">
    <name type="scientific">Marivirga atlantica</name>
    <dbReference type="NCBI Taxonomy" id="1548457"/>
    <lineage>
        <taxon>Bacteria</taxon>
        <taxon>Pseudomonadati</taxon>
        <taxon>Bacteroidota</taxon>
        <taxon>Cytophagia</taxon>
        <taxon>Cytophagales</taxon>
        <taxon>Marivirgaceae</taxon>
        <taxon>Marivirga</taxon>
    </lineage>
</organism>
<dbReference type="RefSeq" id="WP_201921313.1">
    <property type="nucleotide sequence ID" value="NZ_JAERQG010000002.1"/>
</dbReference>
<protein>
    <submittedName>
        <fullName evidence="2">Pyridoxamine 5'-phosphate oxidase family protein</fullName>
    </submittedName>
</protein>
<accession>A0A937AGM5</accession>
<name>A0A937AGM5_9BACT</name>
<evidence type="ECO:0000259" key="1">
    <source>
        <dbReference type="Pfam" id="PF12766"/>
    </source>
</evidence>
<dbReference type="Proteomes" id="UP000642920">
    <property type="component" value="Unassembled WGS sequence"/>
</dbReference>
<dbReference type="GO" id="GO:0010181">
    <property type="term" value="F:FMN binding"/>
    <property type="evidence" value="ECO:0007669"/>
    <property type="project" value="InterPro"/>
</dbReference>
<dbReference type="Gene3D" id="2.30.110.10">
    <property type="entry name" value="Electron Transport, Fmn-binding Protein, Chain A"/>
    <property type="match status" value="1"/>
</dbReference>
<evidence type="ECO:0000313" key="3">
    <source>
        <dbReference type="Proteomes" id="UP000642920"/>
    </source>
</evidence>
<feature type="domain" description="Pyridoxamine 5'-phosphate oxidase Alr4036 family FMN-binding" evidence="1">
    <location>
        <begin position="22"/>
        <end position="106"/>
    </location>
</feature>
<dbReference type="InterPro" id="IPR024624">
    <property type="entry name" value="Pyridox_Oxase_Alr4036_FMN-bd"/>
</dbReference>
<evidence type="ECO:0000313" key="2">
    <source>
        <dbReference type="EMBL" id="MBL0765878.1"/>
    </source>
</evidence>
<reference evidence="2" key="1">
    <citation type="submission" date="2021-01" db="EMBL/GenBank/DDBJ databases">
        <title>Marivirga sp. nov., isolated from intertidal surface sediments.</title>
        <authorList>
            <person name="Zhang M."/>
        </authorList>
    </citation>
    <scope>NUCLEOTIDE SEQUENCE</scope>
    <source>
        <strain evidence="2">SM1354</strain>
    </source>
</reference>
<proteinExistence type="predicted"/>
<gene>
    <name evidence="2" type="ORF">JKP34_11490</name>
</gene>